<dbReference type="AlphaFoldDB" id="A0A1M7J0E6"/>
<sequence length="149" mass="17301">MKFKVEVIPNFRIAYMQRVGQYGPDNIKVMENLKQWAKEKNLLESAILFCISHDKPETTLPENCRFDACIVISDDYQVDDSVLERRLSGGKYLTCEVKHTAADIQKAYSDIFQSLQNNGYEMDEKPIMEKYTGDRTNNNYCEICVPVKR</sequence>
<dbReference type="InterPro" id="IPR011256">
    <property type="entry name" value="Reg_factor_effector_dom_sf"/>
</dbReference>
<name>A0A1M7J0E6_9BACI</name>
<dbReference type="RefSeq" id="WP_073198836.1">
    <property type="nucleotide sequence ID" value="NZ_FRCZ01000001.1"/>
</dbReference>
<organism evidence="2 3">
    <name type="scientific">Gracilibacillus kekensis</name>
    <dbReference type="NCBI Taxonomy" id="1027249"/>
    <lineage>
        <taxon>Bacteria</taxon>
        <taxon>Bacillati</taxon>
        <taxon>Bacillota</taxon>
        <taxon>Bacilli</taxon>
        <taxon>Bacillales</taxon>
        <taxon>Bacillaceae</taxon>
        <taxon>Gracilibacillus</taxon>
    </lineage>
</organism>
<dbReference type="Gene3D" id="3.20.80.10">
    <property type="entry name" value="Regulatory factor, effector binding domain"/>
    <property type="match status" value="1"/>
</dbReference>
<dbReference type="InterPro" id="IPR010499">
    <property type="entry name" value="AraC_E-bd"/>
</dbReference>
<keyword evidence="3" id="KW-1185">Reference proteome</keyword>
<dbReference type="Pfam" id="PF06445">
    <property type="entry name" value="GyrI-like"/>
    <property type="match status" value="1"/>
</dbReference>
<dbReference type="EMBL" id="FRCZ01000001">
    <property type="protein sequence ID" value="SHM46383.1"/>
    <property type="molecule type" value="Genomic_DNA"/>
</dbReference>
<accession>A0A1M7J0E6</accession>
<dbReference type="InterPro" id="IPR050908">
    <property type="entry name" value="SmbC-like"/>
</dbReference>
<dbReference type="STRING" id="1027249.SAMN05216179_0210"/>
<dbReference type="InterPro" id="IPR029442">
    <property type="entry name" value="GyrI-like"/>
</dbReference>
<feature type="domain" description="AraC effector-binding" evidence="1">
    <location>
        <begin position="1"/>
        <end position="148"/>
    </location>
</feature>
<evidence type="ECO:0000259" key="1">
    <source>
        <dbReference type="SMART" id="SM00871"/>
    </source>
</evidence>
<gene>
    <name evidence="2" type="ORF">SAMN05216179_0210</name>
</gene>
<dbReference type="SMART" id="SM00871">
    <property type="entry name" value="AraC_E_bind"/>
    <property type="match status" value="1"/>
</dbReference>
<dbReference type="OrthoDB" id="5337216at2"/>
<dbReference type="SUPFAM" id="SSF55136">
    <property type="entry name" value="Probable bacterial effector-binding domain"/>
    <property type="match status" value="1"/>
</dbReference>
<evidence type="ECO:0000313" key="3">
    <source>
        <dbReference type="Proteomes" id="UP000184184"/>
    </source>
</evidence>
<protein>
    <submittedName>
        <fullName evidence="2">DNA gyrase inhibitor GyrI</fullName>
    </submittedName>
</protein>
<dbReference type="Proteomes" id="UP000184184">
    <property type="component" value="Unassembled WGS sequence"/>
</dbReference>
<dbReference type="PANTHER" id="PTHR40055:SF1">
    <property type="entry name" value="TRANSCRIPTIONAL REGULATOR YGIV-RELATED"/>
    <property type="match status" value="1"/>
</dbReference>
<evidence type="ECO:0000313" key="2">
    <source>
        <dbReference type="EMBL" id="SHM46383.1"/>
    </source>
</evidence>
<proteinExistence type="predicted"/>
<reference evidence="2 3" key="1">
    <citation type="submission" date="2016-11" db="EMBL/GenBank/DDBJ databases">
        <authorList>
            <person name="Jaros S."/>
            <person name="Januszkiewicz K."/>
            <person name="Wedrychowicz H."/>
        </authorList>
    </citation>
    <scope>NUCLEOTIDE SEQUENCE [LARGE SCALE GENOMIC DNA]</scope>
    <source>
        <strain evidence="2 3">CGMCC 1.10681</strain>
    </source>
</reference>
<dbReference type="PANTHER" id="PTHR40055">
    <property type="entry name" value="TRANSCRIPTIONAL REGULATOR YGIV-RELATED"/>
    <property type="match status" value="1"/>
</dbReference>